<comment type="caution">
    <text evidence="8">The sequence shown here is derived from an EMBL/GenBank/DDBJ whole genome shotgun (WGS) entry which is preliminary data.</text>
</comment>
<dbReference type="Proteomes" id="UP000656804">
    <property type="component" value="Unassembled WGS sequence"/>
</dbReference>
<evidence type="ECO:0000313" key="9">
    <source>
        <dbReference type="Proteomes" id="UP000656804"/>
    </source>
</evidence>
<dbReference type="EC" id="3.2.1.52" evidence="3"/>
<dbReference type="Pfam" id="PF00933">
    <property type="entry name" value="Glyco_hydro_3"/>
    <property type="match status" value="1"/>
</dbReference>
<dbReference type="InterPro" id="IPR001764">
    <property type="entry name" value="Glyco_hydro_3_N"/>
</dbReference>
<evidence type="ECO:0000259" key="7">
    <source>
        <dbReference type="Pfam" id="PF00933"/>
    </source>
</evidence>
<reference evidence="8" key="1">
    <citation type="submission" date="2020-11" db="EMBL/GenBank/DDBJ databases">
        <title>Nocardioides sp. CBS4Y-1, whole genome shotgun sequence.</title>
        <authorList>
            <person name="Tuo L."/>
        </authorList>
    </citation>
    <scope>NUCLEOTIDE SEQUENCE</scope>
    <source>
        <strain evidence="8">CBS4Y-1</strain>
    </source>
</reference>
<feature type="compositionally biased region" description="Low complexity" evidence="6">
    <location>
        <begin position="54"/>
        <end position="65"/>
    </location>
</feature>
<evidence type="ECO:0000256" key="6">
    <source>
        <dbReference type="SAM" id="MobiDB-lite"/>
    </source>
</evidence>
<accession>A0A930UZ69</accession>
<evidence type="ECO:0000256" key="5">
    <source>
        <dbReference type="ARBA" id="ARBA00023295"/>
    </source>
</evidence>
<evidence type="ECO:0000256" key="2">
    <source>
        <dbReference type="ARBA" id="ARBA00005336"/>
    </source>
</evidence>
<keyword evidence="5" id="KW-0326">Glycosidase</keyword>
<dbReference type="InterPro" id="IPR017853">
    <property type="entry name" value="GH"/>
</dbReference>
<dbReference type="PANTHER" id="PTHR30480">
    <property type="entry name" value="BETA-HEXOSAMINIDASE-RELATED"/>
    <property type="match status" value="1"/>
</dbReference>
<proteinExistence type="inferred from homology"/>
<evidence type="ECO:0000256" key="1">
    <source>
        <dbReference type="ARBA" id="ARBA00001231"/>
    </source>
</evidence>
<comment type="similarity">
    <text evidence="2">Belongs to the glycosyl hydrolase 3 family.</text>
</comment>
<protein>
    <recommendedName>
        <fullName evidence="3">beta-N-acetylhexosaminidase</fullName>
        <ecNumber evidence="3">3.2.1.52</ecNumber>
    </recommendedName>
</protein>
<keyword evidence="4 8" id="KW-0378">Hydrolase</keyword>
<dbReference type="GO" id="GO:0009254">
    <property type="term" value="P:peptidoglycan turnover"/>
    <property type="evidence" value="ECO:0007669"/>
    <property type="project" value="TreeGrafter"/>
</dbReference>
<gene>
    <name evidence="8" type="ORF">ISG29_04565</name>
</gene>
<name>A0A930UZ69_9ACTN</name>
<sequence>MSMSAPWSGTLDRVRAGLVGRWRGRVAMLAVLTLLGGAAGCFDDGSGGSPDGKASPSARSSPSQRLGLTTGWGPTRAELDRAARQVHRLALPALAGQVIVARWPGGTAAPIGLVRRLHLGGVVAFSENVASTGALRSAVRALERGVDRPWPVAVGVDQEGGLVQRIRGDATDYPTFMAAGAARRPKLTQAAYRASGAELRGLGVNLVLAPDADVTVGPTDPVIGSRSAGSDPEAVARQSVAAAEGFLAAGVLPVVKHFPGHGSVTTDSHLGLPRQTASVAQLMRRDLVPFRAAAKAGLPAVMVGHIALQAVQPGVPATVSRPAITGILRERLGFDGLVMSDSLEMAALAGTRRPAVGFLRAGGDVVLMPPDPAATRDTIVAAVKRGQLSRARLEQAAARQVALLEHESGRGEPAPPGSARAVVQRLATSAVTVVAGACRGRLVQGKVVPMGDASAVAGFRAAAAREGLALGSVRQVKPPRPQRTGHEKRDRIRLQRWRRAPARTVVDGTPLHLDVAGVTPPSTGIAVSVDTPYGLGRTAAPVRLAAYGTDPASMDAVVRVLLGRAKALGHLPVPVPGAPRQGC</sequence>
<feature type="domain" description="Glycoside hydrolase family 3 N-terminal" evidence="7">
    <location>
        <begin position="113"/>
        <end position="399"/>
    </location>
</feature>
<comment type="catalytic activity">
    <reaction evidence="1">
        <text>Hydrolysis of terminal non-reducing N-acetyl-D-hexosamine residues in N-acetyl-beta-D-hexosaminides.</text>
        <dbReference type="EC" id="3.2.1.52"/>
    </reaction>
</comment>
<dbReference type="InterPro" id="IPR050226">
    <property type="entry name" value="NagZ_Beta-hexosaminidase"/>
</dbReference>
<evidence type="ECO:0000313" key="8">
    <source>
        <dbReference type="EMBL" id="MBF4160951.1"/>
    </source>
</evidence>
<feature type="region of interest" description="Disordered" evidence="6">
    <location>
        <begin position="46"/>
        <end position="72"/>
    </location>
</feature>
<dbReference type="AlphaFoldDB" id="A0A930UZ69"/>
<dbReference type="GO" id="GO:0004563">
    <property type="term" value="F:beta-N-acetylhexosaminidase activity"/>
    <property type="evidence" value="ECO:0007669"/>
    <property type="project" value="UniProtKB-EC"/>
</dbReference>
<dbReference type="PANTHER" id="PTHR30480:SF13">
    <property type="entry name" value="BETA-HEXOSAMINIDASE"/>
    <property type="match status" value="1"/>
</dbReference>
<dbReference type="Gene3D" id="3.20.20.300">
    <property type="entry name" value="Glycoside hydrolase, family 3, N-terminal domain"/>
    <property type="match status" value="1"/>
</dbReference>
<organism evidence="8 9">
    <name type="scientific">Nocardioides acrostichi</name>
    <dbReference type="NCBI Taxonomy" id="2784339"/>
    <lineage>
        <taxon>Bacteria</taxon>
        <taxon>Bacillati</taxon>
        <taxon>Actinomycetota</taxon>
        <taxon>Actinomycetes</taxon>
        <taxon>Propionibacteriales</taxon>
        <taxon>Nocardioidaceae</taxon>
        <taxon>Nocardioides</taxon>
    </lineage>
</organism>
<dbReference type="InterPro" id="IPR036962">
    <property type="entry name" value="Glyco_hydro_3_N_sf"/>
</dbReference>
<dbReference type="RefSeq" id="WP_194502115.1">
    <property type="nucleotide sequence ID" value="NZ_JADIVZ010000001.1"/>
</dbReference>
<evidence type="ECO:0000256" key="4">
    <source>
        <dbReference type="ARBA" id="ARBA00022801"/>
    </source>
</evidence>
<evidence type="ECO:0000256" key="3">
    <source>
        <dbReference type="ARBA" id="ARBA00012663"/>
    </source>
</evidence>
<dbReference type="EMBL" id="JADIVZ010000001">
    <property type="protein sequence ID" value="MBF4160951.1"/>
    <property type="molecule type" value="Genomic_DNA"/>
</dbReference>
<keyword evidence="9" id="KW-1185">Reference proteome</keyword>
<dbReference type="SUPFAM" id="SSF51445">
    <property type="entry name" value="(Trans)glycosidases"/>
    <property type="match status" value="1"/>
</dbReference>
<dbReference type="GO" id="GO:0005975">
    <property type="term" value="P:carbohydrate metabolic process"/>
    <property type="evidence" value="ECO:0007669"/>
    <property type="project" value="InterPro"/>
</dbReference>